<proteinExistence type="inferred from homology"/>
<keyword evidence="3" id="KW-0675">Receptor</keyword>
<dbReference type="Pfam" id="PF03401">
    <property type="entry name" value="TctC"/>
    <property type="match status" value="1"/>
</dbReference>
<sequence length="323" mass="34081">MRRVLVAAIAVLLLFATGDARSSGPEIPGNAIRIIVPFSAGGPTDVLARVVGKILGDKLGVTTYIENKPGASGIIGTEPVVRSPADGTVLLLTATHHVITPSLYKSIPYDTKKDLSPIALVAAAPNAILASNNFPAKNVKELIEILKKNPGKYSFGSAGTGSSNHLSGELFKQMAGVDVVHVPYKGNGPAMNDLIGGHIPLLFDSLPTVINASKGGLVRVLALTGLKRSPLLPDVPTLDESGVKGFNVQAWFGVYMPQANGSPIYKKLVAAMREVNESAETKKKLAEMGVEPGDLYGDEFRAFVDSEIARWADVVKKANIPPE</sequence>
<feature type="chain" id="PRO_5032791394" evidence="2">
    <location>
        <begin position="23"/>
        <end position="323"/>
    </location>
</feature>
<dbReference type="AlphaFoldDB" id="A0A840MXQ3"/>
<comment type="caution">
    <text evidence="3">The sequence shown here is derived from an EMBL/GenBank/DDBJ whole genome shotgun (WGS) entry which is preliminary data.</text>
</comment>
<comment type="similarity">
    <text evidence="1">Belongs to the UPF0065 (bug) family.</text>
</comment>
<dbReference type="Gene3D" id="3.40.190.10">
    <property type="entry name" value="Periplasmic binding protein-like II"/>
    <property type="match status" value="1"/>
</dbReference>
<reference evidence="3 4" key="1">
    <citation type="submission" date="2020-08" db="EMBL/GenBank/DDBJ databases">
        <title>Genomic Encyclopedia of Type Strains, Phase IV (KMG-IV): sequencing the most valuable type-strain genomes for metagenomic binning, comparative biology and taxonomic classification.</title>
        <authorList>
            <person name="Goeker M."/>
        </authorList>
    </citation>
    <scope>NUCLEOTIDE SEQUENCE [LARGE SCALE GENOMIC DNA]</scope>
    <source>
        <strain evidence="3 4">DSM 17498</strain>
    </source>
</reference>
<dbReference type="PIRSF" id="PIRSF017082">
    <property type="entry name" value="YflP"/>
    <property type="match status" value="1"/>
</dbReference>
<dbReference type="SUPFAM" id="SSF53850">
    <property type="entry name" value="Periplasmic binding protein-like II"/>
    <property type="match status" value="1"/>
</dbReference>
<protein>
    <submittedName>
        <fullName evidence="3">Tripartite-type tricarboxylate transporter receptor subunit TctC</fullName>
    </submittedName>
</protein>
<feature type="signal peptide" evidence="2">
    <location>
        <begin position="1"/>
        <end position="22"/>
    </location>
</feature>
<accession>A0A840MXQ3</accession>
<dbReference type="Proteomes" id="UP000521227">
    <property type="component" value="Unassembled WGS sequence"/>
</dbReference>
<dbReference type="InterPro" id="IPR042100">
    <property type="entry name" value="Bug_dom1"/>
</dbReference>
<gene>
    <name evidence="3" type="ORF">HNQ36_000925</name>
</gene>
<dbReference type="Gene3D" id="3.40.190.150">
    <property type="entry name" value="Bordetella uptake gene, domain 1"/>
    <property type="match status" value="1"/>
</dbReference>
<name>A0A840MXQ3_9BRAD</name>
<dbReference type="PANTHER" id="PTHR42928">
    <property type="entry name" value="TRICARBOXYLATE-BINDING PROTEIN"/>
    <property type="match status" value="1"/>
</dbReference>
<keyword evidence="2" id="KW-0732">Signal</keyword>
<evidence type="ECO:0000313" key="3">
    <source>
        <dbReference type="EMBL" id="MBB5050977.1"/>
    </source>
</evidence>
<dbReference type="InterPro" id="IPR005064">
    <property type="entry name" value="BUG"/>
</dbReference>
<dbReference type="EMBL" id="JACHIJ010000001">
    <property type="protein sequence ID" value="MBB5050977.1"/>
    <property type="molecule type" value="Genomic_DNA"/>
</dbReference>
<dbReference type="PANTHER" id="PTHR42928:SF5">
    <property type="entry name" value="BLR1237 PROTEIN"/>
    <property type="match status" value="1"/>
</dbReference>
<organism evidence="3 4">
    <name type="scientific">Afipia massiliensis</name>
    <dbReference type="NCBI Taxonomy" id="211460"/>
    <lineage>
        <taxon>Bacteria</taxon>
        <taxon>Pseudomonadati</taxon>
        <taxon>Pseudomonadota</taxon>
        <taxon>Alphaproteobacteria</taxon>
        <taxon>Hyphomicrobiales</taxon>
        <taxon>Nitrobacteraceae</taxon>
        <taxon>Afipia</taxon>
    </lineage>
</organism>
<dbReference type="CDD" id="cd13578">
    <property type="entry name" value="PBP2_Bug27"/>
    <property type="match status" value="1"/>
</dbReference>
<evidence type="ECO:0000256" key="1">
    <source>
        <dbReference type="ARBA" id="ARBA00006987"/>
    </source>
</evidence>
<evidence type="ECO:0000256" key="2">
    <source>
        <dbReference type="SAM" id="SignalP"/>
    </source>
</evidence>
<evidence type="ECO:0000313" key="4">
    <source>
        <dbReference type="Proteomes" id="UP000521227"/>
    </source>
</evidence>
<dbReference type="RefSeq" id="WP_184082725.1">
    <property type="nucleotide sequence ID" value="NZ_JACHIJ010000001.1"/>
</dbReference>